<evidence type="ECO:0000313" key="3">
    <source>
        <dbReference type="Proteomes" id="UP000276133"/>
    </source>
</evidence>
<sequence length="237" mass="27320">MFDITILSGLTNVAILNVILILCFNDLCCFKIINLNQQQKSLLELLKKKFFYSTYNFLPFKDKLNLIDLKLDLIIFNETKIDDSIPNSFLKHTDYRIVRRDRKSNGGGILVMFLVTTKYYAFCVVISPLNKRIVFSVKLNSDVSIDDCPDLMYDGSTEVYELEKQVDPYNIFFTNISSNSTIKIDESEKLINQNFMKLKKENYEDLRSLFENISPCCSAGAPGVHSKKIKQETLKTI</sequence>
<evidence type="ECO:0000313" key="2">
    <source>
        <dbReference type="EMBL" id="RNA44440.1"/>
    </source>
</evidence>
<dbReference type="Proteomes" id="UP000276133">
    <property type="component" value="Unassembled WGS sequence"/>
</dbReference>
<comment type="caution">
    <text evidence="2">The sequence shown here is derived from an EMBL/GenBank/DDBJ whole genome shotgun (WGS) entry which is preliminary data.</text>
</comment>
<keyword evidence="1" id="KW-0472">Membrane</keyword>
<evidence type="ECO:0000256" key="1">
    <source>
        <dbReference type="SAM" id="Phobius"/>
    </source>
</evidence>
<gene>
    <name evidence="2" type="ORF">BpHYR1_040102</name>
</gene>
<organism evidence="2 3">
    <name type="scientific">Brachionus plicatilis</name>
    <name type="common">Marine rotifer</name>
    <name type="synonym">Brachionus muelleri</name>
    <dbReference type="NCBI Taxonomy" id="10195"/>
    <lineage>
        <taxon>Eukaryota</taxon>
        <taxon>Metazoa</taxon>
        <taxon>Spiralia</taxon>
        <taxon>Gnathifera</taxon>
        <taxon>Rotifera</taxon>
        <taxon>Eurotatoria</taxon>
        <taxon>Monogononta</taxon>
        <taxon>Pseudotrocha</taxon>
        <taxon>Ploima</taxon>
        <taxon>Brachionidae</taxon>
        <taxon>Brachionus</taxon>
    </lineage>
</organism>
<feature type="transmembrane region" description="Helical" evidence="1">
    <location>
        <begin position="109"/>
        <end position="129"/>
    </location>
</feature>
<dbReference type="EMBL" id="REGN01000103">
    <property type="protein sequence ID" value="RNA44440.1"/>
    <property type="molecule type" value="Genomic_DNA"/>
</dbReference>
<proteinExistence type="predicted"/>
<evidence type="ECO:0008006" key="4">
    <source>
        <dbReference type="Google" id="ProtNLM"/>
    </source>
</evidence>
<keyword evidence="1" id="KW-0812">Transmembrane</keyword>
<protein>
    <recommendedName>
        <fullName evidence="4">RNA-directed DNA polymerase from mobile element jockey-like</fullName>
    </recommendedName>
</protein>
<name>A0A3M7T9B6_BRAPC</name>
<keyword evidence="1" id="KW-1133">Transmembrane helix</keyword>
<accession>A0A3M7T9B6</accession>
<reference evidence="2 3" key="1">
    <citation type="journal article" date="2018" name="Sci. Rep.">
        <title>Genomic signatures of local adaptation to the degree of environmental predictability in rotifers.</title>
        <authorList>
            <person name="Franch-Gras L."/>
            <person name="Hahn C."/>
            <person name="Garcia-Roger E.M."/>
            <person name="Carmona M.J."/>
            <person name="Serra M."/>
            <person name="Gomez A."/>
        </authorList>
    </citation>
    <scope>NUCLEOTIDE SEQUENCE [LARGE SCALE GENOMIC DNA]</scope>
    <source>
        <strain evidence="2">HYR1</strain>
    </source>
</reference>
<feature type="transmembrane region" description="Helical" evidence="1">
    <location>
        <begin position="6"/>
        <end position="30"/>
    </location>
</feature>
<dbReference type="AlphaFoldDB" id="A0A3M7T9B6"/>
<keyword evidence="3" id="KW-1185">Reference proteome</keyword>